<evidence type="ECO:0000313" key="1">
    <source>
        <dbReference type="EMBL" id="KAG6666358.1"/>
    </source>
</evidence>
<gene>
    <name evidence="1" type="ORF">CIPAW_01G026300</name>
</gene>
<name>A0A8T1RH85_CARIL</name>
<organism evidence="1 2">
    <name type="scientific">Carya illinoinensis</name>
    <name type="common">Pecan</name>
    <dbReference type="NCBI Taxonomy" id="32201"/>
    <lineage>
        <taxon>Eukaryota</taxon>
        <taxon>Viridiplantae</taxon>
        <taxon>Streptophyta</taxon>
        <taxon>Embryophyta</taxon>
        <taxon>Tracheophyta</taxon>
        <taxon>Spermatophyta</taxon>
        <taxon>Magnoliopsida</taxon>
        <taxon>eudicotyledons</taxon>
        <taxon>Gunneridae</taxon>
        <taxon>Pentapetalae</taxon>
        <taxon>rosids</taxon>
        <taxon>fabids</taxon>
        <taxon>Fagales</taxon>
        <taxon>Juglandaceae</taxon>
        <taxon>Carya</taxon>
    </lineage>
</organism>
<keyword evidence="2" id="KW-1185">Reference proteome</keyword>
<dbReference type="AlphaFoldDB" id="A0A8T1RH85"/>
<protein>
    <submittedName>
        <fullName evidence="1">Uncharacterized protein</fullName>
    </submittedName>
</protein>
<dbReference type="EMBL" id="CM031809">
    <property type="protein sequence ID" value="KAG6666358.1"/>
    <property type="molecule type" value="Genomic_DNA"/>
</dbReference>
<sequence length="50" mass="5740">MHDTFLELSKRGIYVYSSQVFHFTKSDSSSSPWNLLLVTEIMMEIENGIG</sequence>
<evidence type="ECO:0000313" key="2">
    <source>
        <dbReference type="Proteomes" id="UP000811609"/>
    </source>
</evidence>
<proteinExistence type="predicted"/>
<accession>A0A8T1RH85</accession>
<dbReference type="Proteomes" id="UP000811609">
    <property type="component" value="Chromosome 1"/>
</dbReference>
<comment type="caution">
    <text evidence="1">The sequence shown here is derived from an EMBL/GenBank/DDBJ whole genome shotgun (WGS) entry which is preliminary data.</text>
</comment>
<reference evidence="1" key="1">
    <citation type="submission" date="2020-12" db="EMBL/GenBank/DDBJ databases">
        <title>WGS assembly of Carya illinoinensis cv. Pawnee.</title>
        <authorList>
            <person name="Platts A."/>
            <person name="Shu S."/>
            <person name="Wright S."/>
            <person name="Barry K."/>
            <person name="Edger P."/>
            <person name="Pires J.C."/>
            <person name="Schmutz J."/>
        </authorList>
    </citation>
    <scope>NUCLEOTIDE SEQUENCE</scope>
    <source>
        <tissue evidence="1">Leaf</tissue>
    </source>
</reference>